<evidence type="ECO:0000259" key="10">
    <source>
        <dbReference type="SMART" id="SM00849"/>
    </source>
</evidence>
<proteinExistence type="inferred from homology"/>
<evidence type="ECO:0000256" key="8">
    <source>
        <dbReference type="ARBA" id="ARBA00075789"/>
    </source>
</evidence>
<dbReference type="InterPro" id="IPR029229">
    <property type="entry name" value="Alkyl_sulf_C"/>
</dbReference>
<comment type="caution">
    <text evidence="11">The sequence shown here is derived from an EMBL/GenBank/DDBJ whole genome shotgun (WGS) entry which is preliminary data.</text>
</comment>
<gene>
    <name evidence="11" type="ORF">DMB68_02895</name>
</gene>
<dbReference type="SUPFAM" id="SSF55718">
    <property type="entry name" value="SCP-like"/>
    <property type="match status" value="1"/>
</dbReference>
<comment type="cofactor">
    <cofactor evidence="1">
        <name>Zn(2+)</name>
        <dbReference type="ChEBI" id="CHEBI:29105"/>
    </cofactor>
</comment>
<dbReference type="InterPro" id="IPR036527">
    <property type="entry name" value="SCP2_sterol-bd_dom_sf"/>
</dbReference>
<dbReference type="GO" id="GO:0018741">
    <property type="term" value="F:linear primary-alkylsulfatase activity"/>
    <property type="evidence" value="ECO:0007669"/>
    <property type="project" value="UniProtKB-EC"/>
</dbReference>
<feature type="signal peptide" evidence="9">
    <location>
        <begin position="1"/>
        <end position="28"/>
    </location>
</feature>
<dbReference type="Pfam" id="PF14864">
    <property type="entry name" value="Alkyl_sulf_C"/>
    <property type="match status" value="1"/>
</dbReference>
<name>A0A2V4C874_9FLAO</name>
<organism evidence="11 12">
    <name type="scientific">Flavobacterium hydrophilum</name>
    <dbReference type="NCBI Taxonomy" id="2211445"/>
    <lineage>
        <taxon>Bacteria</taxon>
        <taxon>Pseudomonadati</taxon>
        <taxon>Bacteroidota</taxon>
        <taxon>Flavobacteriia</taxon>
        <taxon>Flavobacteriales</taxon>
        <taxon>Flavobacteriaceae</taxon>
        <taxon>Flavobacterium</taxon>
    </lineage>
</organism>
<dbReference type="PANTHER" id="PTHR43223">
    <property type="entry name" value="ALKYL/ARYL-SULFATASE"/>
    <property type="match status" value="1"/>
</dbReference>
<feature type="domain" description="Metallo-beta-lactamase" evidence="10">
    <location>
        <begin position="129"/>
        <end position="352"/>
    </location>
</feature>
<dbReference type="Gene3D" id="3.30.1050.10">
    <property type="entry name" value="SCP2 sterol-binding domain"/>
    <property type="match status" value="1"/>
</dbReference>
<dbReference type="GO" id="GO:0018909">
    <property type="term" value="P:dodecyl sulfate metabolic process"/>
    <property type="evidence" value="ECO:0007669"/>
    <property type="project" value="InterPro"/>
</dbReference>
<dbReference type="InterPro" id="IPR036866">
    <property type="entry name" value="RibonucZ/Hydroxyglut_hydro"/>
</dbReference>
<dbReference type="FunFam" id="3.60.15.30:FF:000001">
    <property type="entry name" value="Alkyl/aryl-sulfatase BDS1"/>
    <property type="match status" value="1"/>
</dbReference>
<evidence type="ECO:0000256" key="5">
    <source>
        <dbReference type="ARBA" id="ARBA00033751"/>
    </source>
</evidence>
<dbReference type="EMBL" id="QJHL01000001">
    <property type="protein sequence ID" value="PXY46150.1"/>
    <property type="molecule type" value="Genomic_DNA"/>
</dbReference>
<comment type="similarity">
    <text evidence="5">Belongs to the metallo-beta-lactamase superfamily. Type III sulfatase family.</text>
</comment>
<dbReference type="InterPro" id="IPR001279">
    <property type="entry name" value="Metallo-B-lactamas"/>
</dbReference>
<reference evidence="11 12" key="1">
    <citation type="submission" date="2018-05" db="EMBL/GenBank/DDBJ databases">
        <title>Flavobacterium sp. strain IMCC34758, incomplete genome.</title>
        <authorList>
            <person name="Joung Y."/>
        </authorList>
    </citation>
    <scope>NUCLEOTIDE SEQUENCE [LARGE SCALE GENOMIC DNA]</scope>
    <source>
        <strain evidence="11 12">IMCC34758</strain>
    </source>
</reference>
<keyword evidence="9" id="KW-0732">Signal</keyword>
<keyword evidence="4" id="KW-0862">Zinc</keyword>
<dbReference type="AlphaFoldDB" id="A0A2V4C874"/>
<keyword evidence="3" id="KW-0378">Hydrolase</keyword>
<evidence type="ECO:0000256" key="7">
    <source>
        <dbReference type="ARBA" id="ARBA00068034"/>
    </source>
</evidence>
<dbReference type="Gene3D" id="3.60.15.30">
    <property type="entry name" value="Metallo-beta-lactamase domain"/>
    <property type="match status" value="1"/>
</dbReference>
<evidence type="ECO:0000256" key="3">
    <source>
        <dbReference type="ARBA" id="ARBA00022801"/>
    </source>
</evidence>
<dbReference type="Gene3D" id="1.25.40.880">
    <property type="entry name" value="Alkyl sulfatase, dimerisation domain"/>
    <property type="match status" value="1"/>
</dbReference>
<dbReference type="GO" id="GO:0046872">
    <property type="term" value="F:metal ion binding"/>
    <property type="evidence" value="ECO:0007669"/>
    <property type="project" value="UniProtKB-KW"/>
</dbReference>
<evidence type="ECO:0000256" key="2">
    <source>
        <dbReference type="ARBA" id="ARBA00022723"/>
    </source>
</evidence>
<dbReference type="InterPro" id="IPR052195">
    <property type="entry name" value="Bact_Alkyl/Aryl-Sulfatase"/>
</dbReference>
<keyword evidence="12" id="KW-1185">Reference proteome</keyword>
<keyword evidence="2" id="KW-0479">Metal-binding</keyword>
<dbReference type="CDD" id="cd07710">
    <property type="entry name" value="arylsulfatase_Sdsa1-like_MBL-fold"/>
    <property type="match status" value="1"/>
</dbReference>
<dbReference type="SUPFAM" id="SSF56281">
    <property type="entry name" value="Metallo-hydrolase/oxidoreductase"/>
    <property type="match status" value="1"/>
</dbReference>
<dbReference type="GO" id="GO:0046983">
    <property type="term" value="F:protein dimerization activity"/>
    <property type="evidence" value="ECO:0007669"/>
    <property type="project" value="InterPro"/>
</dbReference>
<feature type="chain" id="PRO_5015998600" description="Linear primary-alkylsulfatase" evidence="9">
    <location>
        <begin position="29"/>
        <end position="659"/>
    </location>
</feature>
<protein>
    <recommendedName>
        <fullName evidence="7">Linear primary-alkylsulfatase</fullName>
        <ecNumber evidence="6">3.1.6.21</ecNumber>
    </recommendedName>
    <alternativeName>
        <fullName evidence="8">Type III linear primary-alkylsulfatase</fullName>
    </alternativeName>
</protein>
<evidence type="ECO:0000313" key="12">
    <source>
        <dbReference type="Proteomes" id="UP000247681"/>
    </source>
</evidence>
<dbReference type="InterPro" id="IPR029228">
    <property type="entry name" value="Alkyl_sulf_dimr"/>
</dbReference>
<dbReference type="InterPro" id="IPR038536">
    <property type="entry name" value="Alkyl/aryl-sulf_dimr_sf"/>
</dbReference>
<evidence type="ECO:0000256" key="1">
    <source>
        <dbReference type="ARBA" id="ARBA00001947"/>
    </source>
</evidence>
<sequence>MSRFNLKNIMKKINISILLAGFAIAANAQTSKPASDYTQKSNEAVYSKLNFNDNADFEDAKRGFIATVGEGIVRSKNGNTVVNTNDFSFIKGKAPATVNPALWRQGQLNNINGLFKITDGVYQVRGIDAANISFIETKTGYVVIDALTIGETSTAAYELIKKHVANKPILAVIVTHSHGDHYGGLEGLVTTEDIKSGKVKFITPKGFYEEAVSENVLLGNVMRRRAGYQFGLGLERNDHSQVDIGLGKPFLGGGSSSLLQPNFEIEKTGQNLTIDGLELIFQLTPNSEAPAELTLFAPSKKVFFSAEIASHTYHNVLTPRGAKTRDAKAWAGYLDEAIDLFGDKTEFVVPSHTWPVYGHDKGITFLEKQRDLYKYVHDQTVHLANNGLNKDEIAEEIKLPAELAKEWYNRDFYGTVKHNAKATYQFYLGWWDGNPAEYDKLPQIEAAKKYVEWFGGEERAIKKATESYQKGEYRWVAEVLKHVIFANPNNTAAKNLQADAFEQIAYQSESGIWRDLYLSGAKELREGVIVPKNPVNRTAGFLSSLTPEAIFDYLSITVDGNKAGGKDIKLRFIFPELNKNILVYLKNGVLHQSEKRVNEKAEFTLTIPKTKFVQLLSNPETAREILTSEGVSFDGDPFKFRELASVFEQANPYWNIVTP</sequence>
<accession>A0A2V4C874</accession>
<evidence type="ECO:0000256" key="4">
    <source>
        <dbReference type="ARBA" id="ARBA00022833"/>
    </source>
</evidence>
<evidence type="ECO:0000256" key="9">
    <source>
        <dbReference type="SAM" id="SignalP"/>
    </source>
</evidence>
<evidence type="ECO:0000313" key="11">
    <source>
        <dbReference type="EMBL" id="PXY46150.1"/>
    </source>
</evidence>
<dbReference type="OrthoDB" id="9802248at2"/>
<evidence type="ECO:0000256" key="6">
    <source>
        <dbReference type="ARBA" id="ARBA00066568"/>
    </source>
</evidence>
<dbReference type="SMART" id="SM00849">
    <property type="entry name" value="Lactamase_B"/>
    <property type="match status" value="1"/>
</dbReference>
<dbReference type="Pfam" id="PF00753">
    <property type="entry name" value="Lactamase_B"/>
    <property type="match status" value="1"/>
</dbReference>
<dbReference type="Proteomes" id="UP000247681">
    <property type="component" value="Unassembled WGS sequence"/>
</dbReference>
<dbReference type="Pfam" id="PF14863">
    <property type="entry name" value="Alkyl_sulf_dimr"/>
    <property type="match status" value="1"/>
</dbReference>
<dbReference type="EC" id="3.1.6.21" evidence="6"/>
<dbReference type="InterPro" id="IPR044097">
    <property type="entry name" value="Bds1/SdsA1_MBL-fold"/>
</dbReference>
<dbReference type="PANTHER" id="PTHR43223:SF1">
    <property type="entry name" value="ALKYL_ARYL-SULFATASE BDS1"/>
    <property type="match status" value="1"/>
</dbReference>
<dbReference type="FunFam" id="1.25.40.880:FF:000001">
    <property type="entry name" value="SDS hydrolase SdsA1"/>
    <property type="match status" value="1"/>
</dbReference>